<feature type="transmembrane region" description="Helical" evidence="7">
    <location>
        <begin position="284"/>
        <end position="308"/>
    </location>
</feature>
<protein>
    <submittedName>
        <fullName evidence="10">ABC transporter permease</fullName>
    </submittedName>
</protein>
<sequence>MIDIDKWTEIYSTVKRHKMRTALTAFGVFWGIFMLVLLLGAGKGLENGIMKNFDVAKNAVFVWTQRTSVPHKGLKAGRFIQLTNDDMAAIKAGVPEVEVLAPRSQLNGDFTVSRGTKSSSFTVNGEHPEMIKVIALQMLTGRFINNHDIKEKRKIAVIGPRVQEVLFGKDSDPIGEYINIKGSYFLVVGTFTPKSSDEDGQHDAQVIYIPLTTLQQTFNQVNKVGYMALTPKPGIPAKVAEEKVKTLLMQRHQVAPQDLKAFGSANIEEEFKDIQGLFTGIALFSWWVSIGTIVAGIVGVGNIMLIVVKERTKEIGIRKALGATPWSVISMIIQESVVITGLAGYVGLLAGTGLIAGIDYGMTKYKVEAGFFGNPEINVTIALTAVIVLVVAGTIAGLVPATKAARVNPVVALRDE</sequence>
<organism evidence="10 11">
    <name type="scientific">Pontibacter qinzhouensis</name>
    <dbReference type="NCBI Taxonomy" id="2603253"/>
    <lineage>
        <taxon>Bacteria</taxon>
        <taxon>Pseudomonadati</taxon>
        <taxon>Bacteroidota</taxon>
        <taxon>Cytophagia</taxon>
        <taxon>Cytophagales</taxon>
        <taxon>Hymenobacteraceae</taxon>
        <taxon>Pontibacter</taxon>
    </lineage>
</organism>
<dbReference type="OrthoDB" id="9770036at2"/>
<dbReference type="Pfam" id="PF02687">
    <property type="entry name" value="FtsX"/>
    <property type="match status" value="1"/>
</dbReference>
<evidence type="ECO:0000256" key="4">
    <source>
        <dbReference type="ARBA" id="ARBA00022989"/>
    </source>
</evidence>
<dbReference type="PANTHER" id="PTHR30572">
    <property type="entry name" value="MEMBRANE COMPONENT OF TRANSPORTER-RELATED"/>
    <property type="match status" value="1"/>
</dbReference>
<evidence type="ECO:0000259" key="9">
    <source>
        <dbReference type="Pfam" id="PF12704"/>
    </source>
</evidence>
<dbReference type="InterPro" id="IPR025857">
    <property type="entry name" value="MacB_PCD"/>
</dbReference>
<keyword evidence="4 7" id="KW-1133">Transmembrane helix</keyword>
<dbReference type="AlphaFoldDB" id="A0A5C8J6E1"/>
<comment type="subcellular location">
    <subcellularLocation>
        <location evidence="1">Cell membrane</location>
        <topology evidence="1">Multi-pass membrane protein</topology>
    </subcellularLocation>
</comment>
<reference evidence="10 11" key="1">
    <citation type="submission" date="2019-08" db="EMBL/GenBank/DDBJ databases">
        <authorList>
            <person name="Shi S."/>
        </authorList>
    </citation>
    <scope>NUCLEOTIDE SEQUENCE [LARGE SCALE GENOMIC DNA]</scope>
    <source>
        <strain evidence="10 11">GY10130</strain>
    </source>
</reference>
<comment type="caution">
    <text evidence="10">The sequence shown here is derived from an EMBL/GenBank/DDBJ whole genome shotgun (WGS) entry which is preliminary data.</text>
</comment>
<accession>A0A5C8J6E1</accession>
<evidence type="ECO:0000256" key="3">
    <source>
        <dbReference type="ARBA" id="ARBA00022692"/>
    </source>
</evidence>
<evidence type="ECO:0000313" key="10">
    <source>
        <dbReference type="EMBL" id="TXK31559.1"/>
    </source>
</evidence>
<dbReference type="EMBL" id="VRTY01000099">
    <property type="protein sequence ID" value="TXK31559.1"/>
    <property type="molecule type" value="Genomic_DNA"/>
</dbReference>
<dbReference type="GO" id="GO:0005886">
    <property type="term" value="C:plasma membrane"/>
    <property type="evidence" value="ECO:0007669"/>
    <property type="project" value="UniProtKB-SubCell"/>
</dbReference>
<gene>
    <name evidence="10" type="ORF">FVR03_19700</name>
</gene>
<evidence type="ECO:0000256" key="1">
    <source>
        <dbReference type="ARBA" id="ARBA00004651"/>
    </source>
</evidence>
<dbReference type="GO" id="GO:0022857">
    <property type="term" value="F:transmembrane transporter activity"/>
    <property type="evidence" value="ECO:0007669"/>
    <property type="project" value="TreeGrafter"/>
</dbReference>
<proteinExistence type="inferred from homology"/>
<name>A0A5C8J6E1_9BACT</name>
<evidence type="ECO:0000313" key="11">
    <source>
        <dbReference type="Proteomes" id="UP000321926"/>
    </source>
</evidence>
<feature type="transmembrane region" description="Helical" evidence="7">
    <location>
        <begin position="377"/>
        <end position="399"/>
    </location>
</feature>
<evidence type="ECO:0000256" key="6">
    <source>
        <dbReference type="ARBA" id="ARBA00038076"/>
    </source>
</evidence>
<feature type="transmembrane region" description="Helical" evidence="7">
    <location>
        <begin position="337"/>
        <end position="357"/>
    </location>
</feature>
<comment type="similarity">
    <text evidence="6">Belongs to the ABC-4 integral membrane protein family.</text>
</comment>
<dbReference type="Pfam" id="PF12704">
    <property type="entry name" value="MacB_PCD"/>
    <property type="match status" value="1"/>
</dbReference>
<dbReference type="Proteomes" id="UP000321926">
    <property type="component" value="Unassembled WGS sequence"/>
</dbReference>
<feature type="transmembrane region" description="Helical" evidence="7">
    <location>
        <begin position="21"/>
        <end position="42"/>
    </location>
</feature>
<dbReference type="RefSeq" id="WP_147923489.1">
    <property type="nucleotide sequence ID" value="NZ_VRTY01000099.1"/>
</dbReference>
<keyword evidence="5 7" id="KW-0472">Membrane</keyword>
<evidence type="ECO:0000256" key="5">
    <source>
        <dbReference type="ARBA" id="ARBA00023136"/>
    </source>
</evidence>
<evidence type="ECO:0000256" key="7">
    <source>
        <dbReference type="SAM" id="Phobius"/>
    </source>
</evidence>
<dbReference type="InterPro" id="IPR050250">
    <property type="entry name" value="Macrolide_Exporter_MacB"/>
</dbReference>
<dbReference type="PANTHER" id="PTHR30572:SF4">
    <property type="entry name" value="ABC TRANSPORTER PERMEASE YTRF"/>
    <property type="match status" value="1"/>
</dbReference>
<keyword evidence="3 7" id="KW-0812">Transmembrane</keyword>
<evidence type="ECO:0000259" key="8">
    <source>
        <dbReference type="Pfam" id="PF02687"/>
    </source>
</evidence>
<feature type="domain" description="MacB-like periplasmic core" evidence="9">
    <location>
        <begin position="21"/>
        <end position="246"/>
    </location>
</feature>
<evidence type="ECO:0000256" key="2">
    <source>
        <dbReference type="ARBA" id="ARBA00022475"/>
    </source>
</evidence>
<dbReference type="InterPro" id="IPR003838">
    <property type="entry name" value="ABC3_permease_C"/>
</dbReference>
<keyword evidence="11" id="KW-1185">Reference proteome</keyword>
<feature type="domain" description="ABC3 transporter permease C-terminal" evidence="8">
    <location>
        <begin position="288"/>
        <end position="409"/>
    </location>
</feature>
<keyword evidence="2" id="KW-1003">Cell membrane</keyword>